<organism evidence="1 2">
    <name type="scientific">Eragrostis curvula</name>
    <name type="common">weeping love grass</name>
    <dbReference type="NCBI Taxonomy" id="38414"/>
    <lineage>
        <taxon>Eukaryota</taxon>
        <taxon>Viridiplantae</taxon>
        <taxon>Streptophyta</taxon>
        <taxon>Embryophyta</taxon>
        <taxon>Tracheophyta</taxon>
        <taxon>Spermatophyta</taxon>
        <taxon>Magnoliopsida</taxon>
        <taxon>Liliopsida</taxon>
        <taxon>Poales</taxon>
        <taxon>Poaceae</taxon>
        <taxon>PACMAD clade</taxon>
        <taxon>Chloridoideae</taxon>
        <taxon>Eragrostideae</taxon>
        <taxon>Eragrostidinae</taxon>
        <taxon>Eragrostis</taxon>
    </lineage>
</organism>
<reference evidence="1 2" key="1">
    <citation type="journal article" date="2019" name="Sci. Rep.">
        <title>A high-quality genome of Eragrostis curvula grass provides insights into Poaceae evolution and supports new strategies to enhance forage quality.</title>
        <authorList>
            <person name="Carballo J."/>
            <person name="Santos B.A.C.M."/>
            <person name="Zappacosta D."/>
            <person name="Garbus I."/>
            <person name="Selva J.P."/>
            <person name="Gallo C.A."/>
            <person name="Diaz A."/>
            <person name="Albertini E."/>
            <person name="Caccamo M."/>
            <person name="Echenique V."/>
        </authorList>
    </citation>
    <scope>NUCLEOTIDE SEQUENCE [LARGE SCALE GENOMIC DNA]</scope>
    <source>
        <strain evidence="2">cv. Victoria</strain>
        <tissue evidence="1">Leaf</tissue>
    </source>
</reference>
<dbReference type="Proteomes" id="UP000324897">
    <property type="component" value="Unassembled WGS sequence"/>
</dbReference>
<dbReference type="AlphaFoldDB" id="A0A5J9U0K1"/>
<keyword evidence="2" id="KW-1185">Reference proteome</keyword>
<evidence type="ECO:0000313" key="1">
    <source>
        <dbReference type="EMBL" id="TVU16501.1"/>
    </source>
</evidence>
<name>A0A5J9U0K1_9POAL</name>
<proteinExistence type="predicted"/>
<gene>
    <name evidence="1" type="ORF">EJB05_40069</name>
</gene>
<evidence type="ECO:0000313" key="2">
    <source>
        <dbReference type="Proteomes" id="UP000324897"/>
    </source>
</evidence>
<dbReference type="EMBL" id="RWGY01000031">
    <property type="protein sequence ID" value="TVU16501.1"/>
    <property type="molecule type" value="Genomic_DNA"/>
</dbReference>
<accession>A0A5J9U0K1</accession>
<sequence length="107" mass="11026">MDAPPGGYTKLLSENPRGLNGDELLGVGARADSSEGVPARQVLPAPGLGYLSFMAAGDAGDGEYRFGSPACLLCLQHAQMDEASDPSSCQELELRRAFSGLAPSGIT</sequence>
<feature type="non-terminal residue" evidence="1">
    <location>
        <position position="1"/>
    </location>
</feature>
<comment type="caution">
    <text evidence="1">The sequence shown here is derived from an EMBL/GenBank/DDBJ whole genome shotgun (WGS) entry which is preliminary data.</text>
</comment>
<dbReference type="Gramene" id="TVU16501">
    <property type="protein sequence ID" value="TVU16501"/>
    <property type="gene ID" value="EJB05_40069"/>
</dbReference>
<protein>
    <submittedName>
        <fullName evidence="1">Uncharacterized protein</fullName>
    </submittedName>
</protein>